<evidence type="ECO:0000313" key="2">
    <source>
        <dbReference type="EMBL" id="SFP25552.1"/>
    </source>
</evidence>
<evidence type="ECO:0000313" key="3">
    <source>
        <dbReference type="Proteomes" id="UP000199331"/>
    </source>
</evidence>
<protein>
    <submittedName>
        <fullName evidence="2">Uncharacterized protein</fullName>
    </submittedName>
</protein>
<dbReference type="Proteomes" id="UP000199331">
    <property type="component" value="Unassembled WGS sequence"/>
</dbReference>
<sequence>MTDNEIPQKETRRIERFIKGIAILGILTLIVSIWFAFQLDVETEVTETADGSFIVEGPEADLLGVMRSDSSNRSLEVRGLPKPEAFSDYPEVRYALCAARNDPDTVWEEPSGTMRANLQSEGFDELCAVYPDL</sequence>
<dbReference type="OrthoDB" id="7433013at2"/>
<evidence type="ECO:0000256" key="1">
    <source>
        <dbReference type="SAM" id="Phobius"/>
    </source>
</evidence>
<reference evidence="3" key="1">
    <citation type="submission" date="2016-10" db="EMBL/GenBank/DDBJ databases">
        <authorList>
            <person name="Varghese N."/>
            <person name="Submissions S."/>
        </authorList>
    </citation>
    <scope>NUCLEOTIDE SEQUENCE [LARGE SCALE GENOMIC DNA]</scope>
    <source>
        <strain evidence="3">CGMCC 1.7715</strain>
    </source>
</reference>
<gene>
    <name evidence="2" type="ORF">SAMN04488060_2113</name>
</gene>
<proteinExistence type="predicted"/>
<dbReference type="AlphaFoldDB" id="A0A1I5NUW6"/>
<keyword evidence="1" id="KW-0812">Transmembrane</keyword>
<keyword evidence="1" id="KW-0472">Membrane</keyword>
<dbReference type="STRING" id="604088.SAMN04488060_2113"/>
<keyword evidence="1" id="KW-1133">Transmembrane helix</keyword>
<dbReference type="RefSeq" id="WP_090481166.1">
    <property type="nucleotide sequence ID" value="NZ_FOWZ01000003.1"/>
</dbReference>
<organism evidence="2 3">
    <name type="scientific">Qipengyuania nanhaisediminis</name>
    <dbReference type="NCBI Taxonomy" id="604088"/>
    <lineage>
        <taxon>Bacteria</taxon>
        <taxon>Pseudomonadati</taxon>
        <taxon>Pseudomonadota</taxon>
        <taxon>Alphaproteobacteria</taxon>
        <taxon>Sphingomonadales</taxon>
        <taxon>Erythrobacteraceae</taxon>
        <taxon>Qipengyuania</taxon>
    </lineage>
</organism>
<feature type="transmembrane region" description="Helical" evidence="1">
    <location>
        <begin position="17"/>
        <end position="37"/>
    </location>
</feature>
<accession>A0A1I5NUW6</accession>
<dbReference type="EMBL" id="FOWZ01000003">
    <property type="protein sequence ID" value="SFP25552.1"/>
    <property type="molecule type" value="Genomic_DNA"/>
</dbReference>
<name>A0A1I5NUW6_9SPHN</name>
<keyword evidence="3" id="KW-1185">Reference proteome</keyword>